<dbReference type="KEGG" id="soa:G3M56_008020"/>
<evidence type="ECO:0000313" key="1">
    <source>
        <dbReference type="EMBL" id="QQL43843.1"/>
    </source>
</evidence>
<evidence type="ECO:0000313" key="2">
    <source>
        <dbReference type="Proteomes" id="UP000475117"/>
    </source>
</evidence>
<protein>
    <submittedName>
        <fullName evidence="1">Uncharacterized protein</fullName>
    </submittedName>
</protein>
<dbReference type="EMBL" id="CP066776">
    <property type="protein sequence ID" value="QQL43843.1"/>
    <property type="molecule type" value="Genomic_DNA"/>
</dbReference>
<dbReference type="RefSeq" id="WP_164361849.1">
    <property type="nucleotide sequence ID" value="NZ_CP066776.1"/>
</dbReference>
<reference evidence="1 2" key="1">
    <citation type="submission" date="2020-12" db="EMBL/GenBank/DDBJ databases">
        <title>Sulforoseuscoccus oceanibium gen. nov., sp. nov., a representative of the phylum Verrucomicrobia with special cytoplasmic membrane, and proposal of Sulforoseuscoccusaceae fam. nov.</title>
        <authorList>
            <person name="Xi F."/>
        </authorList>
    </citation>
    <scope>NUCLEOTIDE SEQUENCE [LARGE SCALE GENOMIC DNA]</scope>
    <source>
        <strain evidence="1 2">T37</strain>
    </source>
</reference>
<name>A0A6B3L2B3_9BACT</name>
<sequence>MKQDMRIITSVLAVVATLALNTDLIAGEINSDQLAEGFISFVAKVEKSDADAKTVEKMRQELKRAHKNPLLVPYKFEGKKCDRVELVKTIEAGIRKWKASDIPLSKSASFASDSKNLQSLSDAELIVAKRLVEQVVTQIERIK</sequence>
<gene>
    <name evidence="1" type="ORF">G3M56_008020</name>
</gene>
<keyword evidence="2" id="KW-1185">Reference proteome</keyword>
<accession>A0A6B3L2B3</accession>
<dbReference type="Proteomes" id="UP000475117">
    <property type="component" value="Chromosome"/>
</dbReference>
<organism evidence="1 2">
    <name type="scientific">Sulfuriroseicoccus oceanibius</name>
    <dbReference type="NCBI Taxonomy" id="2707525"/>
    <lineage>
        <taxon>Bacteria</taxon>
        <taxon>Pseudomonadati</taxon>
        <taxon>Verrucomicrobiota</taxon>
        <taxon>Verrucomicrobiia</taxon>
        <taxon>Verrucomicrobiales</taxon>
        <taxon>Verrucomicrobiaceae</taxon>
        <taxon>Sulfuriroseicoccus</taxon>
    </lineage>
</organism>
<dbReference type="AlphaFoldDB" id="A0A6B3L2B3"/>
<proteinExistence type="predicted"/>